<evidence type="ECO:0000256" key="4">
    <source>
        <dbReference type="ARBA" id="ARBA00023012"/>
    </source>
</evidence>
<feature type="domain" description="OmpR/PhoB-type" evidence="11">
    <location>
        <begin position="128"/>
        <end position="227"/>
    </location>
</feature>
<keyword evidence="6 9" id="KW-0238">DNA-binding</keyword>
<evidence type="ECO:0000256" key="9">
    <source>
        <dbReference type="PROSITE-ProRule" id="PRU01091"/>
    </source>
</evidence>
<comment type="subcellular location">
    <subcellularLocation>
        <location evidence="1">Cytoplasm</location>
    </subcellularLocation>
</comment>
<evidence type="ECO:0000256" key="2">
    <source>
        <dbReference type="ARBA" id="ARBA00022490"/>
    </source>
</evidence>
<dbReference type="PANTHER" id="PTHR48111:SF35">
    <property type="entry name" value="TRANSCRIPTIONAL REGULATORY PROTEIN QSEB"/>
    <property type="match status" value="1"/>
</dbReference>
<evidence type="ECO:0000259" key="10">
    <source>
        <dbReference type="PROSITE" id="PS50110"/>
    </source>
</evidence>
<dbReference type="RefSeq" id="WP_173124091.1">
    <property type="nucleotide sequence ID" value="NZ_JABRWJ010000004.1"/>
</dbReference>
<evidence type="ECO:0000256" key="6">
    <source>
        <dbReference type="ARBA" id="ARBA00023125"/>
    </source>
</evidence>
<feature type="modified residue" description="4-aspartylphosphate" evidence="8">
    <location>
        <position position="52"/>
    </location>
</feature>
<dbReference type="InterPro" id="IPR036388">
    <property type="entry name" value="WH-like_DNA-bd_sf"/>
</dbReference>
<dbReference type="Gene3D" id="3.40.50.2300">
    <property type="match status" value="1"/>
</dbReference>
<feature type="DNA-binding region" description="OmpR/PhoB-type" evidence="9">
    <location>
        <begin position="128"/>
        <end position="227"/>
    </location>
</feature>
<keyword evidence="5" id="KW-0805">Transcription regulation</keyword>
<proteinExistence type="predicted"/>
<dbReference type="CDD" id="cd00383">
    <property type="entry name" value="trans_reg_C"/>
    <property type="match status" value="1"/>
</dbReference>
<comment type="caution">
    <text evidence="12">The sequence shown here is derived from an EMBL/GenBank/DDBJ whole genome shotgun (WGS) entry which is preliminary data.</text>
</comment>
<dbReference type="InterPro" id="IPR011006">
    <property type="entry name" value="CheY-like_superfamily"/>
</dbReference>
<evidence type="ECO:0000313" key="13">
    <source>
        <dbReference type="Proteomes" id="UP000737171"/>
    </source>
</evidence>
<evidence type="ECO:0000259" key="11">
    <source>
        <dbReference type="PROSITE" id="PS51755"/>
    </source>
</evidence>
<dbReference type="SUPFAM" id="SSF52172">
    <property type="entry name" value="CheY-like"/>
    <property type="match status" value="1"/>
</dbReference>
<dbReference type="InterPro" id="IPR001789">
    <property type="entry name" value="Sig_transdc_resp-reg_receiver"/>
</dbReference>
<dbReference type="Proteomes" id="UP000737171">
    <property type="component" value="Unassembled WGS sequence"/>
</dbReference>
<evidence type="ECO:0000256" key="1">
    <source>
        <dbReference type="ARBA" id="ARBA00004496"/>
    </source>
</evidence>
<keyword evidence="3 8" id="KW-0597">Phosphoprotein</keyword>
<feature type="domain" description="Response regulatory" evidence="10">
    <location>
        <begin position="2"/>
        <end position="118"/>
    </location>
</feature>
<name>A0ABX2EIG5_9BURK</name>
<dbReference type="Pfam" id="PF00072">
    <property type="entry name" value="Response_reg"/>
    <property type="match status" value="1"/>
</dbReference>
<evidence type="ECO:0000313" key="12">
    <source>
        <dbReference type="EMBL" id="NRF68445.1"/>
    </source>
</evidence>
<keyword evidence="13" id="KW-1185">Reference proteome</keyword>
<sequence>MNIACCIRNEFLAAELPELLVRHGLDYELFRHEIALMRALRHRGGIDLVIVDVGNDSAMEAGVLSWLRSRIGETVPVLLLSSRWDAQRVADALEAGADDCIARPFDHQELIARVKAVLRRSGASDAGRTRAEVAGFVLDKRAGTLMDRGVPVTLTPREFALAWLLFSNAGARLSREAISLAIWGADKDIAGRAIEQHVYKLRRKIGLSPERGVVIRTTYAQGYRLEQCEVRHAHGHRVSGIEMADSHRAVVMQA</sequence>
<dbReference type="Gene3D" id="1.10.10.10">
    <property type="entry name" value="Winged helix-like DNA-binding domain superfamily/Winged helix DNA-binding domain"/>
    <property type="match status" value="1"/>
</dbReference>
<dbReference type="InterPro" id="IPR001867">
    <property type="entry name" value="OmpR/PhoB-type_DNA-bd"/>
</dbReference>
<evidence type="ECO:0000256" key="8">
    <source>
        <dbReference type="PROSITE-ProRule" id="PRU00169"/>
    </source>
</evidence>
<dbReference type="InterPro" id="IPR016032">
    <property type="entry name" value="Sig_transdc_resp-reg_C-effctor"/>
</dbReference>
<dbReference type="EMBL" id="JABRWJ010000004">
    <property type="protein sequence ID" value="NRF68445.1"/>
    <property type="molecule type" value="Genomic_DNA"/>
</dbReference>
<evidence type="ECO:0000256" key="7">
    <source>
        <dbReference type="ARBA" id="ARBA00023163"/>
    </source>
</evidence>
<organism evidence="12 13">
    <name type="scientific">Pseudaquabacterium terrae</name>
    <dbReference type="NCBI Taxonomy" id="2732868"/>
    <lineage>
        <taxon>Bacteria</taxon>
        <taxon>Pseudomonadati</taxon>
        <taxon>Pseudomonadota</taxon>
        <taxon>Betaproteobacteria</taxon>
        <taxon>Burkholderiales</taxon>
        <taxon>Sphaerotilaceae</taxon>
        <taxon>Pseudaquabacterium</taxon>
    </lineage>
</organism>
<dbReference type="PROSITE" id="PS50110">
    <property type="entry name" value="RESPONSE_REGULATORY"/>
    <property type="match status" value="1"/>
</dbReference>
<evidence type="ECO:0000256" key="3">
    <source>
        <dbReference type="ARBA" id="ARBA00022553"/>
    </source>
</evidence>
<keyword evidence="7" id="KW-0804">Transcription</keyword>
<dbReference type="PROSITE" id="PS51755">
    <property type="entry name" value="OMPR_PHOB"/>
    <property type="match status" value="1"/>
</dbReference>
<keyword evidence="2" id="KW-0963">Cytoplasm</keyword>
<evidence type="ECO:0000256" key="5">
    <source>
        <dbReference type="ARBA" id="ARBA00023015"/>
    </source>
</evidence>
<gene>
    <name evidence="12" type="ORF">HLB44_15730</name>
</gene>
<dbReference type="PANTHER" id="PTHR48111">
    <property type="entry name" value="REGULATOR OF RPOS"/>
    <property type="match status" value="1"/>
</dbReference>
<dbReference type="InterPro" id="IPR039420">
    <property type="entry name" value="WalR-like"/>
</dbReference>
<dbReference type="SUPFAM" id="SSF46894">
    <property type="entry name" value="C-terminal effector domain of the bipartite response regulators"/>
    <property type="match status" value="1"/>
</dbReference>
<dbReference type="SMART" id="SM00862">
    <property type="entry name" value="Trans_reg_C"/>
    <property type="match status" value="1"/>
</dbReference>
<keyword evidence="4" id="KW-0902">Two-component regulatory system</keyword>
<accession>A0ABX2EIG5</accession>
<protein>
    <submittedName>
        <fullName evidence="12">Response regulator transcription factor</fullName>
    </submittedName>
</protein>
<reference evidence="12 13" key="1">
    <citation type="submission" date="2020-05" db="EMBL/GenBank/DDBJ databases">
        <title>Aquincola sp. isolate from soil.</title>
        <authorList>
            <person name="Han J."/>
            <person name="Kim D.-U."/>
        </authorList>
    </citation>
    <scope>NUCLEOTIDE SEQUENCE [LARGE SCALE GENOMIC DNA]</scope>
    <source>
        <strain evidence="12 13">S2</strain>
    </source>
</reference>
<dbReference type="Pfam" id="PF00486">
    <property type="entry name" value="Trans_reg_C"/>
    <property type="match status" value="1"/>
</dbReference>